<keyword evidence="3" id="KW-1185">Reference proteome</keyword>
<organism evidence="2 3">
    <name type="scientific">Leptobrachium leishanense</name>
    <name type="common">Leishan spiny toad</name>
    <dbReference type="NCBI Taxonomy" id="445787"/>
    <lineage>
        <taxon>Eukaryota</taxon>
        <taxon>Metazoa</taxon>
        <taxon>Chordata</taxon>
        <taxon>Craniata</taxon>
        <taxon>Vertebrata</taxon>
        <taxon>Euteleostomi</taxon>
        <taxon>Amphibia</taxon>
        <taxon>Batrachia</taxon>
        <taxon>Anura</taxon>
        <taxon>Pelobatoidea</taxon>
        <taxon>Megophryidae</taxon>
        <taxon>Leptobrachium</taxon>
    </lineage>
</organism>
<dbReference type="InterPro" id="IPR058599">
    <property type="entry name" value="PHAT_Smg/ZCCHC2-like"/>
</dbReference>
<protein>
    <recommendedName>
        <fullName evidence="1">SMAUG/ZCCHC2-like PHAT domain-containing protein</fullName>
    </recommendedName>
</protein>
<dbReference type="PANTHER" id="PTHR46939:SF1">
    <property type="entry name" value="ZINC FINGER CCHC DOMAIN-CONTAINING PROTEIN 2"/>
    <property type="match status" value="1"/>
</dbReference>
<reference evidence="2" key="2">
    <citation type="submission" date="2025-09" db="UniProtKB">
        <authorList>
            <consortium name="Ensembl"/>
        </authorList>
    </citation>
    <scope>IDENTIFICATION</scope>
</reference>
<dbReference type="InterPro" id="IPR042793">
    <property type="entry name" value="ZCCHC2"/>
</dbReference>
<dbReference type="PANTHER" id="PTHR46939">
    <property type="entry name" value="ZINC FINGER CCHC DOMAIN-CONTAINING PROTEIN 2"/>
    <property type="match status" value="1"/>
</dbReference>
<evidence type="ECO:0000313" key="2">
    <source>
        <dbReference type="Ensembl" id="ENSLLEP00000007370.1"/>
    </source>
</evidence>
<proteinExistence type="predicted"/>
<dbReference type="Pfam" id="PF26034">
    <property type="entry name" value="PHAT_SMAUG"/>
    <property type="match status" value="1"/>
</dbReference>
<dbReference type="Ensembl" id="ENSLLET00000007673.1">
    <property type="protein sequence ID" value="ENSLLEP00000007370.1"/>
    <property type="gene ID" value="ENSLLEG00000004657.1"/>
</dbReference>
<evidence type="ECO:0000259" key="1">
    <source>
        <dbReference type="Pfam" id="PF26034"/>
    </source>
</evidence>
<dbReference type="AlphaFoldDB" id="A0A8C5M3N4"/>
<sequence length="165" mass="18712">MFLCFDIYKRAVKNNHFCDVLRCSLERCCIDWAVYEWSVLARDGLRDLYNPLELRFPGSCLEDLAASALHQLAQSACYSRFIAYLALLQLVRWLLATTACCSRQTLIFPWSPGAVAPPTGSAGELLLYTMASLHPAFSFFQRLSLRERLNHLLFVSDSGHMVLTV</sequence>
<accession>A0A8C5M3N4</accession>
<dbReference type="Proteomes" id="UP000694569">
    <property type="component" value="Unplaced"/>
</dbReference>
<name>A0A8C5M3N4_9ANUR</name>
<evidence type="ECO:0000313" key="3">
    <source>
        <dbReference type="Proteomes" id="UP000694569"/>
    </source>
</evidence>
<feature type="domain" description="SMAUG/ZCCHC2-like PHAT" evidence="1">
    <location>
        <begin position="125"/>
        <end position="152"/>
    </location>
</feature>
<reference evidence="2" key="1">
    <citation type="submission" date="2025-08" db="UniProtKB">
        <authorList>
            <consortium name="Ensembl"/>
        </authorList>
    </citation>
    <scope>IDENTIFICATION</scope>
</reference>